<gene>
    <name evidence="2" type="ORF">AFUS01_LOCUS31529</name>
</gene>
<name>A0A8J2KWJ2_9HEXA</name>
<dbReference type="Proteomes" id="UP000708208">
    <property type="component" value="Unassembled WGS sequence"/>
</dbReference>
<comment type="caution">
    <text evidence="2">The sequence shown here is derived from an EMBL/GenBank/DDBJ whole genome shotgun (WGS) entry which is preliminary data.</text>
</comment>
<dbReference type="AlphaFoldDB" id="A0A8J2KWJ2"/>
<dbReference type="EMBL" id="CAJVCH010502356">
    <property type="protein sequence ID" value="CAG7821177.1"/>
    <property type="molecule type" value="Genomic_DNA"/>
</dbReference>
<evidence type="ECO:0000256" key="1">
    <source>
        <dbReference type="SAM" id="MobiDB-lite"/>
    </source>
</evidence>
<keyword evidence="3" id="KW-1185">Reference proteome</keyword>
<organism evidence="2 3">
    <name type="scientific">Allacma fusca</name>
    <dbReference type="NCBI Taxonomy" id="39272"/>
    <lineage>
        <taxon>Eukaryota</taxon>
        <taxon>Metazoa</taxon>
        <taxon>Ecdysozoa</taxon>
        <taxon>Arthropoda</taxon>
        <taxon>Hexapoda</taxon>
        <taxon>Collembola</taxon>
        <taxon>Symphypleona</taxon>
        <taxon>Sminthuridae</taxon>
        <taxon>Allacma</taxon>
    </lineage>
</organism>
<evidence type="ECO:0000313" key="2">
    <source>
        <dbReference type="EMBL" id="CAG7821177.1"/>
    </source>
</evidence>
<reference evidence="2" key="1">
    <citation type="submission" date="2021-06" db="EMBL/GenBank/DDBJ databases">
        <authorList>
            <person name="Hodson N. C."/>
            <person name="Mongue J. A."/>
            <person name="Jaron S. K."/>
        </authorList>
    </citation>
    <scope>NUCLEOTIDE SEQUENCE</scope>
</reference>
<sequence length="78" mass="8980">MPLEGVDSEVRAAPEKKKRRISRKRSADSVREFEFLPLTQFNYSLNFQFDGENLRIRKIQVVKNFGIGGVLNSTTSVY</sequence>
<feature type="region of interest" description="Disordered" evidence="1">
    <location>
        <begin position="1"/>
        <end position="27"/>
    </location>
</feature>
<protein>
    <submittedName>
        <fullName evidence="2">Uncharacterized protein</fullName>
    </submittedName>
</protein>
<evidence type="ECO:0000313" key="3">
    <source>
        <dbReference type="Proteomes" id="UP000708208"/>
    </source>
</evidence>
<proteinExistence type="predicted"/>
<accession>A0A8J2KWJ2</accession>